<organism evidence="2">
    <name type="scientific">bioreactor metagenome</name>
    <dbReference type="NCBI Taxonomy" id="1076179"/>
    <lineage>
        <taxon>unclassified sequences</taxon>
        <taxon>metagenomes</taxon>
        <taxon>ecological metagenomes</taxon>
    </lineage>
</organism>
<name>A0A645HWS5_9ZZZZ</name>
<gene>
    <name evidence="2" type="ORF">SDC9_191017</name>
</gene>
<reference evidence="2" key="1">
    <citation type="submission" date="2019-08" db="EMBL/GenBank/DDBJ databases">
        <authorList>
            <person name="Kucharzyk K."/>
            <person name="Murdoch R.W."/>
            <person name="Higgins S."/>
            <person name="Loffler F."/>
        </authorList>
    </citation>
    <scope>NUCLEOTIDE SEQUENCE</scope>
</reference>
<dbReference type="Pfam" id="PF14594">
    <property type="entry name" value="Sipho_Gp37"/>
    <property type="match status" value="1"/>
</dbReference>
<comment type="caution">
    <text evidence="2">The sequence shown here is derived from an EMBL/GenBank/DDBJ whole genome shotgun (WGS) entry which is preliminary data.</text>
</comment>
<sequence length="81" mass="9548">MELYVLDRELNRLGLIDDYKALMWERFYSKPGKFTLELIPDEYKFSLLKKGNLLIKNDGSHEVMYIDDIDLTKNDDGVVTM</sequence>
<dbReference type="AlphaFoldDB" id="A0A645HWS5"/>
<evidence type="ECO:0000313" key="2">
    <source>
        <dbReference type="EMBL" id="MPN43457.1"/>
    </source>
</evidence>
<dbReference type="EMBL" id="VSSQ01101870">
    <property type="protein sequence ID" value="MPN43457.1"/>
    <property type="molecule type" value="Genomic_DNA"/>
</dbReference>
<accession>A0A645HWS5</accession>
<proteinExistence type="predicted"/>
<protein>
    <recommendedName>
        <fullName evidence="1">Gp28/Gp37-like domain-containing protein</fullName>
    </recommendedName>
</protein>
<evidence type="ECO:0000259" key="1">
    <source>
        <dbReference type="Pfam" id="PF14594"/>
    </source>
</evidence>
<feature type="domain" description="Gp28/Gp37-like" evidence="1">
    <location>
        <begin position="2"/>
        <end position="78"/>
    </location>
</feature>
<dbReference type="InterPro" id="IPR029432">
    <property type="entry name" value="Gp28/Gp37-like_dom"/>
</dbReference>